<reference evidence="1 2" key="1">
    <citation type="submission" date="2021-01" db="EMBL/GenBank/DDBJ databases">
        <title>Genomic Encyclopedia of Type Strains, Phase IV (KMG-IV): sequencing the most valuable type-strain genomes for metagenomic binning, comparative biology and taxonomic classification.</title>
        <authorList>
            <person name="Goeker M."/>
        </authorList>
    </citation>
    <scope>NUCLEOTIDE SEQUENCE [LARGE SCALE GENOMIC DNA]</scope>
    <source>
        <strain evidence="1 2">DSM 25540</strain>
    </source>
</reference>
<evidence type="ECO:0000313" key="1">
    <source>
        <dbReference type="EMBL" id="MBM7634615.1"/>
    </source>
</evidence>
<organism evidence="1 2">
    <name type="scientific">Geomicrobium sediminis</name>
    <dbReference type="NCBI Taxonomy" id="1347788"/>
    <lineage>
        <taxon>Bacteria</taxon>
        <taxon>Bacillati</taxon>
        <taxon>Bacillota</taxon>
        <taxon>Bacilli</taxon>
        <taxon>Bacillales</taxon>
        <taxon>Geomicrobium</taxon>
    </lineage>
</organism>
<evidence type="ECO:0000313" key="2">
    <source>
        <dbReference type="Proteomes" id="UP000741863"/>
    </source>
</evidence>
<keyword evidence="2" id="KW-1185">Reference proteome</keyword>
<accession>A0ABS2PHV0</accession>
<name>A0ABS2PHV0_9BACL</name>
<gene>
    <name evidence="1" type="ORF">JOD17_003737</name>
</gene>
<proteinExistence type="predicted"/>
<comment type="caution">
    <text evidence="1">The sequence shown here is derived from an EMBL/GenBank/DDBJ whole genome shotgun (WGS) entry which is preliminary data.</text>
</comment>
<protein>
    <submittedName>
        <fullName evidence="1">Uncharacterized protein</fullName>
    </submittedName>
</protein>
<dbReference type="Proteomes" id="UP000741863">
    <property type="component" value="Unassembled WGS sequence"/>
</dbReference>
<dbReference type="EMBL" id="JAFBEC010000014">
    <property type="protein sequence ID" value="MBM7634615.1"/>
    <property type="molecule type" value="Genomic_DNA"/>
</dbReference>
<sequence>MKHYLTLEKETVLVCEKCLEYAERRAFQKA</sequence>